<dbReference type="RefSeq" id="WP_120740283.1">
    <property type="nucleotide sequence ID" value="NZ_CP032568.1"/>
</dbReference>
<evidence type="ECO:0000313" key="2">
    <source>
        <dbReference type="EMBL" id="AYF76607.1"/>
    </source>
</evidence>
<sequence length="221" mass="24815">MTPHLRPARLADLGTITRFRLQRTSWLAARGSDQWTRTGRGLPIETFARSVARAVRAGETWIAEIDGEPAGTITVNDRADENLWSPGELADAVIIHYMIVDLRFAGLRIGESLLAHAATLARRNHRTWVRLDAWTTNEALHTYYRRSGFHLARIAGPEATGPSRALFERPVSTWPHLPTPRPTYTLTHYTVDTTLTWPLPQHPYLRPHPDPIPEPGPASTS</sequence>
<dbReference type="Proteomes" id="UP000267164">
    <property type="component" value="Chromosome"/>
</dbReference>
<reference evidence="2 3" key="1">
    <citation type="submission" date="2018-09" db="EMBL/GenBank/DDBJ databases">
        <title>Nocardia yunnanensis sp. nov., an actinomycete isolated from a soil sample.</title>
        <authorList>
            <person name="Zhang J."/>
        </authorList>
    </citation>
    <scope>NUCLEOTIDE SEQUENCE [LARGE SCALE GENOMIC DNA]</scope>
    <source>
        <strain evidence="2 3">CFHS0054</strain>
    </source>
</reference>
<name>A0A386ZGJ0_9NOCA</name>
<dbReference type="EMBL" id="CP032568">
    <property type="protein sequence ID" value="AYF76607.1"/>
    <property type="molecule type" value="Genomic_DNA"/>
</dbReference>
<dbReference type="GO" id="GO:0016747">
    <property type="term" value="F:acyltransferase activity, transferring groups other than amino-acyl groups"/>
    <property type="evidence" value="ECO:0007669"/>
    <property type="project" value="InterPro"/>
</dbReference>
<evidence type="ECO:0000313" key="3">
    <source>
        <dbReference type="Proteomes" id="UP000267164"/>
    </source>
</evidence>
<dbReference type="InterPro" id="IPR016181">
    <property type="entry name" value="Acyl_CoA_acyltransferase"/>
</dbReference>
<dbReference type="PROSITE" id="PS51186">
    <property type="entry name" value="GNAT"/>
    <property type="match status" value="1"/>
</dbReference>
<dbReference type="OrthoDB" id="4095657at2"/>
<dbReference type="AlphaFoldDB" id="A0A386ZGJ0"/>
<dbReference type="CDD" id="cd04301">
    <property type="entry name" value="NAT_SF"/>
    <property type="match status" value="1"/>
</dbReference>
<dbReference type="KEGG" id="nyu:D7D52_25460"/>
<keyword evidence="2" id="KW-0808">Transferase</keyword>
<keyword evidence="3" id="KW-1185">Reference proteome</keyword>
<protein>
    <submittedName>
        <fullName evidence="2">GNAT family N-acetyltransferase</fullName>
    </submittedName>
</protein>
<feature type="domain" description="N-acetyltransferase" evidence="1">
    <location>
        <begin position="3"/>
        <end position="172"/>
    </location>
</feature>
<dbReference type="InterPro" id="IPR000182">
    <property type="entry name" value="GNAT_dom"/>
</dbReference>
<evidence type="ECO:0000259" key="1">
    <source>
        <dbReference type="PROSITE" id="PS51186"/>
    </source>
</evidence>
<dbReference type="Gene3D" id="3.40.630.30">
    <property type="match status" value="1"/>
</dbReference>
<proteinExistence type="predicted"/>
<accession>A0A386ZGJ0</accession>
<dbReference type="Pfam" id="PF13508">
    <property type="entry name" value="Acetyltransf_7"/>
    <property type="match status" value="1"/>
</dbReference>
<organism evidence="2 3">
    <name type="scientific">Nocardia yunnanensis</name>
    <dbReference type="NCBI Taxonomy" id="2382165"/>
    <lineage>
        <taxon>Bacteria</taxon>
        <taxon>Bacillati</taxon>
        <taxon>Actinomycetota</taxon>
        <taxon>Actinomycetes</taxon>
        <taxon>Mycobacteriales</taxon>
        <taxon>Nocardiaceae</taxon>
        <taxon>Nocardia</taxon>
    </lineage>
</organism>
<dbReference type="SUPFAM" id="SSF55729">
    <property type="entry name" value="Acyl-CoA N-acyltransferases (Nat)"/>
    <property type="match status" value="1"/>
</dbReference>
<gene>
    <name evidence="2" type="ORF">D7D52_25460</name>
</gene>